<reference evidence="2 3" key="1">
    <citation type="submission" date="2013-03" db="EMBL/GenBank/DDBJ databases">
        <title>The Genome Sequence of Cladophialophora carrionii CBS 160.54.</title>
        <authorList>
            <consortium name="The Broad Institute Genomics Platform"/>
            <person name="Cuomo C."/>
            <person name="de Hoog S."/>
            <person name="Gorbushina A."/>
            <person name="Walker B."/>
            <person name="Young S.K."/>
            <person name="Zeng Q."/>
            <person name="Gargeya S."/>
            <person name="Fitzgerald M."/>
            <person name="Haas B."/>
            <person name="Abouelleil A."/>
            <person name="Allen A.W."/>
            <person name="Alvarado L."/>
            <person name="Arachchi H.M."/>
            <person name="Berlin A.M."/>
            <person name="Chapman S.B."/>
            <person name="Gainer-Dewar J."/>
            <person name="Goldberg J."/>
            <person name="Griggs A."/>
            <person name="Gujja S."/>
            <person name="Hansen M."/>
            <person name="Howarth C."/>
            <person name="Imamovic A."/>
            <person name="Ireland A."/>
            <person name="Larimer J."/>
            <person name="McCowan C."/>
            <person name="Murphy C."/>
            <person name="Pearson M."/>
            <person name="Poon T.W."/>
            <person name="Priest M."/>
            <person name="Roberts A."/>
            <person name="Saif S."/>
            <person name="Shea T."/>
            <person name="Sisk P."/>
            <person name="Sykes S."/>
            <person name="Wortman J."/>
            <person name="Nusbaum C."/>
            <person name="Birren B."/>
        </authorList>
    </citation>
    <scope>NUCLEOTIDE SEQUENCE [LARGE SCALE GENOMIC DNA]</scope>
    <source>
        <strain evidence="2 3">CBS 160.54</strain>
    </source>
</reference>
<feature type="region of interest" description="Disordered" evidence="1">
    <location>
        <begin position="78"/>
        <end position="160"/>
    </location>
</feature>
<evidence type="ECO:0000313" key="2">
    <source>
        <dbReference type="EMBL" id="ETI27642.1"/>
    </source>
</evidence>
<dbReference type="VEuPathDB" id="FungiDB:G647_00091"/>
<dbReference type="AlphaFoldDB" id="V9DNV6"/>
<organism evidence="2 3">
    <name type="scientific">Cladophialophora carrionii CBS 160.54</name>
    <dbReference type="NCBI Taxonomy" id="1279043"/>
    <lineage>
        <taxon>Eukaryota</taxon>
        <taxon>Fungi</taxon>
        <taxon>Dikarya</taxon>
        <taxon>Ascomycota</taxon>
        <taxon>Pezizomycotina</taxon>
        <taxon>Eurotiomycetes</taxon>
        <taxon>Chaetothyriomycetidae</taxon>
        <taxon>Chaetothyriales</taxon>
        <taxon>Herpotrichiellaceae</taxon>
        <taxon>Cladophialophora</taxon>
    </lineage>
</organism>
<feature type="compositionally biased region" description="Basic residues" evidence="1">
    <location>
        <begin position="138"/>
        <end position="151"/>
    </location>
</feature>
<dbReference type="OrthoDB" id="4160898at2759"/>
<dbReference type="HOGENOM" id="CLU_1255834_0_0_1"/>
<feature type="compositionally biased region" description="Pro residues" evidence="1">
    <location>
        <begin position="82"/>
        <end position="94"/>
    </location>
</feature>
<dbReference type="EMBL" id="KB822697">
    <property type="protein sequence ID" value="ETI27642.1"/>
    <property type="molecule type" value="Genomic_DNA"/>
</dbReference>
<proteinExistence type="predicted"/>
<evidence type="ECO:0000256" key="1">
    <source>
        <dbReference type="SAM" id="MobiDB-lite"/>
    </source>
</evidence>
<sequence>MAYFVGLGCCMNARHPQLASTPRSRSPLEEIKTGNINWSASTLGIETDLTLTLRAEAIRSDPSMPDVRDIPLSSMEFFNAPLPSPSPALPPPVASPQSRPRREKRRGIDSPVVTVTDHDIVTGTTPSTGECQHERQERHHHHHHHRQRRQSPQRDRDRETVVAVRAWSQIDPLYGMYQREREQQVQRDRQTQTQSRNRFADIRGFEFLSYGGWIVI</sequence>
<evidence type="ECO:0000313" key="3">
    <source>
        <dbReference type="Proteomes" id="UP000030678"/>
    </source>
</evidence>
<gene>
    <name evidence="2" type="ORF">G647_00091</name>
</gene>
<dbReference type="Proteomes" id="UP000030678">
    <property type="component" value="Unassembled WGS sequence"/>
</dbReference>
<protein>
    <submittedName>
        <fullName evidence="2">Uncharacterized protein</fullName>
    </submittedName>
</protein>
<accession>V9DNV6</accession>
<dbReference type="RefSeq" id="XP_008721716.1">
    <property type="nucleotide sequence ID" value="XM_008723494.1"/>
</dbReference>
<name>V9DNV6_9EURO</name>
<dbReference type="GeneID" id="19978584"/>